<keyword evidence="1" id="KW-0812">Transmembrane</keyword>
<evidence type="ECO:0000313" key="2">
    <source>
        <dbReference type="EMBL" id="KKL72287.1"/>
    </source>
</evidence>
<dbReference type="PRINTS" id="PR00702">
    <property type="entry name" value="ACRIFLAVINRP"/>
</dbReference>
<dbReference type="Gene3D" id="1.20.1640.10">
    <property type="entry name" value="Multidrug efflux transporter AcrB transmembrane domain"/>
    <property type="match status" value="2"/>
</dbReference>
<feature type="transmembrane region" description="Helical" evidence="1">
    <location>
        <begin position="330"/>
        <end position="349"/>
    </location>
</feature>
<feature type="transmembrane region" description="Helical" evidence="1">
    <location>
        <begin position="529"/>
        <end position="551"/>
    </location>
</feature>
<dbReference type="InterPro" id="IPR001036">
    <property type="entry name" value="Acrflvin-R"/>
</dbReference>
<protein>
    <recommendedName>
        <fullName evidence="3">SSD domain-containing protein</fullName>
    </recommendedName>
</protein>
<dbReference type="GO" id="GO:0042910">
    <property type="term" value="F:xenobiotic transmembrane transporter activity"/>
    <property type="evidence" value="ECO:0007669"/>
    <property type="project" value="TreeGrafter"/>
</dbReference>
<dbReference type="Gene3D" id="3.30.70.1430">
    <property type="entry name" value="Multidrug efflux transporter AcrB pore domain"/>
    <property type="match status" value="2"/>
</dbReference>
<comment type="caution">
    <text evidence="2">The sequence shown here is derived from an EMBL/GenBank/DDBJ whole genome shotgun (WGS) entry which is preliminary data.</text>
</comment>
<dbReference type="EMBL" id="LAZR01025320">
    <property type="protein sequence ID" value="KKL72287.1"/>
    <property type="molecule type" value="Genomic_DNA"/>
</dbReference>
<feature type="non-terminal residue" evidence="2">
    <location>
        <position position="577"/>
    </location>
</feature>
<organism evidence="2">
    <name type="scientific">marine sediment metagenome</name>
    <dbReference type="NCBI Taxonomy" id="412755"/>
    <lineage>
        <taxon>unclassified sequences</taxon>
        <taxon>metagenomes</taxon>
        <taxon>ecological metagenomes</taxon>
    </lineage>
</organism>
<feature type="transmembrane region" description="Helical" evidence="1">
    <location>
        <begin position="385"/>
        <end position="407"/>
    </location>
</feature>
<dbReference type="SUPFAM" id="SSF82714">
    <property type="entry name" value="Multidrug efflux transporter AcrB TolC docking domain, DN and DC subdomains"/>
    <property type="match status" value="1"/>
</dbReference>
<proteinExistence type="predicted"/>
<dbReference type="Gene3D" id="3.30.70.1320">
    <property type="entry name" value="Multidrug efflux transporter AcrB pore domain like"/>
    <property type="match status" value="1"/>
</dbReference>
<feature type="transmembrane region" description="Helical" evidence="1">
    <location>
        <begin position="12"/>
        <end position="33"/>
    </location>
</feature>
<gene>
    <name evidence="2" type="ORF">LCGC14_2086430</name>
</gene>
<dbReference type="AlphaFoldDB" id="A0A0F9HB33"/>
<dbReference type="PANTHER" id="PTHR32063:SF33">
    <property type="entry name" value="RND SUPERFAMILY EFFLUX PUMP PERMEASE COMPONENT"/>
    <property type="match status" value="1"/>
</dbReference>
<evidence type="ECO:0008006" key="3">
    <source>
        <dbReference type="Google" id="ProtNLM"/>
    </source>
</evidence>
<name>A0A0F9HB33_9ZZZZ</name>
<keyword evidence="1" id="KW-0472">Membrane</keyword>
<dbReference type="SUPFAM" id="SSF82693">
    <property type="entry name" value="Multidrug efflux transporter AcrB pore domain, PN1, PN2, PC1 and PC2 subdomains"/>
    <property type="match status" value="2"/>
</dbReference>
<accession>A0A0F9HB33</accession>
<feature type="transmembrane region" description="Helical" evidence="1">
    <location>
        <begin position="455"/>
        <end position="478"/>
    </location>
</feature>
<reference evidence="2" key="1">
    <citation type="journal article" date="2015" name="Nature">
        <title>Complex archaea that bridge the gap between prokaryotes and eukaryotes.</title>
        <authorList>
            <person name="Spang A."/>
            <person name="Saw J.H."/>
            <person name="Jorgensen S.L."/>
            <person name="Zaremba-Niedzwiedzka K."/>
            <person name="Martijn J."/>
            <person name="Lind A.E."/>
            <person name="van Eijk R."/>
            <person name="Schleper C."/>
            <person name="Guy L."/>
            <person name="Ettema T.J."/>
        </authorList>
    </citation>
    <scope>NUCLEOTIDE SEQUENCE</scope>
</reference>
<dbReference type="Pfam" id="PF00873">
    <property type="entry name" value="ACR_tran"/>
    <property type="match status" value="1"/>
</dbReference>
<feature type="transmembrane region" description="Helical" evidence="1">
    <location>
        <begin position="355"/>
        <end position="373"/>
    </location>
</feature>
<evidence type="ECO:0000256" key="1">
    <source>
        <dbReference type="SAM" id="Phobius"/>
    </source>
</evidence>
<dbReference type="InterPro" id="IPR027463">
    <property type="entry name" value="AcrB_DN_DC_subdom"/>
</dbReference>
<dbReference type="PANTHER" id="PTHR32063">
    <property type="match status" value="1"/>
</dbReference>
<dbReference type="SUPFAM" id="SSF82866">
    <property type="entry name" value="Multidrug efflux transporter AcrB transmembrane domain"/>
    <property type="match status" value="1"/>
</dbReference>
<keyword evidence="1" id="KW-1133">Transmembrane helix</keyword>
<sequence length="577" mass="63180">MKGAVKWMAGNHVAANLLMMVLLIGGLVVSFSIKQEVFPEIELDVIRVVVPYPGAGPEEVEEGIILKLEESLSGISGVKEIRSTASEGAGRVTLELLEGEDVDEVLQDVKAEVDRITTLPEESEKPLVSKVVSRREVISVVIHGDATERTLREYAEEAQDELLGLEDITQVNLAYVRPYEISVEIPEETLLDYGITLEQVAAKIRLASLDLPAGTVKAEGGEVLIRTKGKRYTGIDYENITIIESPDGTEIKLGDLANVRDGFEETDKFSTFDGKSSVMIKVFRVGDQKPDGISAIVKQYVKEKKGNLPESLSIDIWNDLSEIFSGRKRLLVKNAMIGLVLVLIILGMFLQIRLALWVMLGLPISFLGAILLMPPLDVSINMISLFAFILVLGIVVDDAIVVGESIYEHRRRGKSHLKAAVDGALEVTGPVVFAILSTVAAFLPLMFVSGRMGKIIEVIPLIVIPVLAVSLVECLLILPAHLSFGNPVSEAKKKEKFFYRLRTKFNSRIDRFIRDTYAGVLEFCISNKAITIATAIAILSMSFGLVGGGIVKFNFMPDVESDVIQVTIEMPVGTVMQ</sequence>
<dbReference type="Gene3D" id="3.30.2090.10">
    <property type="entry name" value="Multidrug efflux transporter AcrB TolC docking domain, DN and DC subdomains"/>
    <property type="match status" value="1"/>
</dbReference>
<feature type="transmembrane region" description="Helical" evidence="1">
    <location>
        <begin position="427"/>
        <end position="448"/>
    </location>
</feature>
<dbReference type="GO" id="GO:0005886">
    <property type="term" value="C:plasma membrane"/>
    <property type="evidence" value="ECO:0007669"/>
    <property type="project" value="TreeGrafter"/>
</dbReference>